<reference evidence="2 3" key="1">
    <citation type="submission" date="2017-06" db="EMBL/GenBank/DDBJ databases">
        <title>Sequencing and comparative analysis of myxobacterial genomes.</title>
        <authorList>
            <person name="Rupp O."/>
            <person name="Goesmann A."/>
            <person name="Sogaard-Andersen L."/>
        </authorList>
    </citation>
    <scope>NUCLEOTIDE SEQUENCE [LARGE SCALE GENOMIC DNA]</scope>
    <source>
        <strain evidence="2 3">DSM 52655</strain>
    </source>
</reference>
<protein>
    <submittedName>
        <fullName evidence="2">Uncharacterized protein</fullName>
    </submittedName>
</protein>
<proteinExistence type="predicted"/>
<dbReference type="RefSeq" id="WP_095984768.1">
    <property type="nucleotide sequence ID" value="NZ_CP022098.1"/>
</dbReference>
<accession>A0A250IYH9</accession>
<evidence type="ECO:0000256" key="1">
    <source>
        <dbReference type="SAM" id="MobiDB-lite"/>
    </source>
</evidence>
<name>A0A250IYH9_9BACT</name>
<gene>
    <name evidence="2" type="ORF">CYFUS_001681</name>
</gene>
<evidence type="ECO:0000313" key="2">
    <source>
        <dbReference type="EMBL" id="ATB36267.1"/>
    </source>
</evidence>
<dbReference type="AlphaFoldDB" id="A0A250IYH9"/>
<sequence length="148" mass="15589">MTTNTTSTTNNVPSTPPPEKWFKYSVLGVVSVLTLVAECAYLKKPSEYSECKTMCGDNRVAFFRGGVANEYEAPVPAQCQCYISQAAQDGGIPLEEGDPSVAQSEAQGDAGVEGVMQQVRQTAARAWAKVKPQADAGTPASAVGVETP</sequence>
<dbReference type="KEGG" id="cfus:CYFUS_001681"/>
<dbReference type="EMBL" id="CP022098">
    <property type="protein sequence ID" value="ATB36267.1"/>
    <property type="molecule type" value="Genomic_DNA"/>
</dbReference>
<evidence type="ECO:0000313" key="3">
    <source>
        <dbReference type="Proteomes" id="UP000217257"/>
    </source>
</evidence>
<dbReference type="Proteomes" id="UP000217257">
    <property type="component" value="Chromosome"/>
</dbReference>
<organism evidence="2 3">
    <name type="scientific">Cystobacter fuscus</name>
    <dbReference type="NCBI Taxonomy" id="43"/>
    <lineage>
        <taxon>Bacteria</taxon>
        <taxon>Pseudomonadati</taxon>
        <taxon>Myxococcota</taxon>
        <taxon>Myxococcia</taxon>
        <taxon>Myxococcales</taxon>
        <taxon>Cystobacterineae</taxon>
        <taxon>Archangiaceae</taxon>
        <taxon>Cystobacter</taxon>
    </lineage>
</organism>
<feature type="region of interest" description="Disordered" evidence="1">
    <location>
        <begin position="92"/>
        <end position="112"/>
    </location>
</feature>